<reference evidence="24" key="1">
    <citation type="submission" date="2025-08" db="UniProtKB">
        <authorList>
            <consortium name="RefSeq"/>
        </authorList>
    </citation>
    <scope>IDENTIFICATION</scope>
</reference>
<dbReference type="InterPro" id="IPR011707">
    <property type="entry name" value="Cu-oxidase-like_N"/>
</dbReference>
<keyword evidence="8" id="KW-0812">Transmembrane</keyword>
<evidence type="ECO:0000256" key="17">
    <source>
        <dbReference type="ARBA" id="ARBA00023157"/>
    </source>
</evidence>
<dbReference type="SMART" id="SM00231">
    <property type="entry name" value="FA58C"/>
    <property type="match status" value="2"/>
</dbReference>
<keyword evidence="9" id="KW-0479">Metal-binding</keyword>
<dbReference type="SUPFAM" id="SSF49785">
    <property type="entry name" value="Galactose-binding domain-like"/>
    <property type="match status" value="2"/>
</dbReference>
<feature type="domain" description="F5/8 type C" evidence="22">
    <location>
        <begin position="1852"/>
        <end position="2007"/>
    </location>
</feature>
<dbReference type="InterPro" id="IPR000421">
    <property type="entry name" value="FA58C"/>
</dbReference>
<evidence type="ECO:0000256" key="1">
    <source>
        <dbReference type="ARBA" id="ARBA00001935"/>
    </source>
</evidence>
<dbReference type="PANTHER" id="PTHR46806:SF10">
    <property type="entry name" value="COAGULATION FACTOR V"/>
    <property type="match status" value="1"/>
</dbReference>
<dbReference type="FunFam" id="2.60.40.420:FF:000002">
    <property type="entry name" value="Hephaestin like 1"/>
    <property type="match status" value="1"/>
</dbReference>
<dbReference type="GO" id="GO:0005886">
    <property type="term" value="C:plasma membrane"/>
    <property type="evidence" value="ECO:0007669"/>
    <property type="project" value="TreeGrafter"/>
</dbReference>
<dbReference type="Gene3D" id="2.60.40.420">
    <property type="entry name" value="Cupredoxins - blue copper proteins"/>
    <property type="match status" value="5"/>
</dbReference>
<dbReference type="PROSITE" id="PS00079">
    <property type="entry name" value="MULTICOPPER_OXIDASE1"/>
    <property type="match status" value="2"/>
</dbReference>
<feature type="disulfide bond" evidence="19">
    <location>
        <begin position="597"/>
        <end position="678"/>
    </location>
</feature>
<comment type="similarity">
    <text evidence="4">Belongs to the multicopper oxidase family.</text>
</comment>
<evidence type="ECO:0000256" key="3">
    <source>
        <dbReference type="ARBA" id="ARBA00004613"/>
    </source>
</evidence>
<evidence type="ECO:0000256" key="7">
    <source>
        <dbReference type="ARBA" id="ARBA00022525"/>
    </source>
</evidence>
<feature type="chain" id="PRO_5026674841" description="ferroxidase" evidence="21">
    <location>
        <begin position="26"/>
        <end position="2009"/>
    </location>
</feature>
<keyword evidence="11" id="KW-0677">Repeat</keyword>
<feature type="disulfide bond" evidence="19">
    <location>
        <begin position="245"/>
        <end position="326"/>
    </location>
</feature>
<dbReference type="Proteomes" id="UP000504632">
    <property type="component" value="Chromosome 10"/>
</dbReference>
<keyword evidence="6" id="KW-0813">Transport</keyword>
<evidence type="ECO:0000256" key="20">
    <source>
        <dbReference type="SAM" id="MobiDB-lite"/>
    </source>
</evidence>
<dbReference type="FunFam" id="2.60.120.260:FF:000002">
    <property type="entry name" value="Coagulation factor VIII"/>
    <property type="match status" value="1"/>
</dbReference>
<dbReference type="PIRSF" id="PIRSF000354">
    <property type="entry name" value="Factors_V_VIII"/>
    <property type="match status" value="1"/>
</dbReference>
<dbReference type="InterPro" id="IPR050633">
    <property type="entry name" value="Neuropilin_MCO_CoagFactor"/>
</dbReference>
<dbReference type="GO" id="GO:0038023">
    <property type="term" value="F:signaling receptor activity"/>
    <property type="evidence" value="ECO:0007669"/>
    <property type="project" value="TreeGrafter"/>
</dbReference>
<dbReference type="GO" id="GO:0006811">
    <property type="term" value="P:monoatomic ion transport"/>
    <property type="evidence" value="ECO:0007669"/>
    <property type="project" value="UniProtKB-KW"/>
</dbReference>
<evidence type="ECO:0000313" key="24">
    <source>
        <dbReference type="RefSeq" id="XP_030641729.1"/>
    </source>
</evidence>
<dbReference type="InterPro" id="IPR024715">
    <property type="entry name" value="Factor_5/8-like"/>
</dbReference>
<dbReference type="Pfam" id="PF07732">
    <property type="entry name" value="Cu-oxidase_3"/>
    <property type="match status" value="3"/>
</dbReference>
<dbReference type="CTD" id="2153"/>
<feature type="signal peptide" evidence="21">
    <location>
        <begin position="1"/>
        <end position="25"/>
    </location>
</feature>
<keyword evidence="15" id="KW-0406">Ion transport</keyword>
<feature type="disulfide bond" evidence="19">
    <location>
        <begin position="1673"/>
        <end position="1847"/>
    </location>
</feature>
<keyword evidence="13" id="KW-1133">Transmembrane helix</keyword>
<dbReference type="InterPro" id="IPR008972">
    <property type="entry name" value="Cupredoxin"/>
</dbReference>
<evidence type="ECO:0000256" key="11">
    <source>
        <dbReference type="ARBA" id="ARBA00022737"/>
    </source>
</evidence>
<keyword evidence="7" id="KW-0964">Secreted</keyword>
<keyword evidence="12" id="KW-0106">Calcium</keyword>
<dbReference type="Pfam" id="PF00754">
    <property type="entry name" value="F5_F8_type_C"/>
    <property type="match status" value="2"/>
</dbReference>
<organism evidence="23 24">
    <name type="scientific">Chanos chanos</name>
    <name type="common">Milkfish</name>
    <name type="synonym">Mugil chanos</name>
    <dbReference type="NCBI Taxonomy" id="29144"/>
    <lineage>
        <taxon>Eukaryota</taxon>
        <taxon>Metazoa</taxon>
        <taxon>Chordata</taxon>
        <taxon>Craniata</taxon>
        <taxon>Vertebrata</taxon>
        <taxon>Euteleostomi</taxon>
        <taxon>Actinopterygii</taxon>
        <taxon>Neopterygii</taxon>
        <taxon>Teleostei</taxon>
        <taxon>Ostariophysi</taxon>
        <taxon>Gonorynchiformes</taxon>
        <taxon>Chanidae</taxon>
        <taxon>Chanos</taxon>
    </lineage>
</organism>
<dbReference type="InterPro" id="IPR011706">
    <property type="entry name" value="Cu-oxidase_C"/>
</dbReference>
<keyword evidence="23" id="KW-1185">Reference proteome</keyword>
<evidence type="ECO:0000256" key="2">
    <source>
        <dbReference type="ARBA" id="ARBA00004167"/>
    </source>
</evidence>
<dbReference type="InParanoid" id="A0A6J2WBF3"/>
<evidence type="ECO:0000256" key="18">
    <source>
        <dbReference type="ARBA" id="ARBA00023180"/>
    </source>
</evidence>
<feature type="domain" description="F5/8 type C" evidence="22">
    <location>
        <begin position="1673"/>
        <end position="1847"/>
    </location>
</feature>
<dbReference type="PROSITE" id="PS01285">
    <property type="entry name" value="FA58C_1"/>
    <property type="match status" value="2"/>
</dbReference>
<evidence type="ECO:0000256" key="19">
    <source>
        <dbReference type="PIRSR" id="PIRSR000354-1"/>
    </source>
</evidence>
<evidence type="ECO:0000256" key="14">
    <source>
        <dbReference type="ARBA" id="ARBA00023002"/>
    </source>
</evidence>
<dbReference type="GO" id="GO:0005507">
    <property type="term" value="F:copper ion binding"/>
    <property type="evidence" value="ECO:0007669"/>
    <property type="project" value="InterPro"/>
</dbReference>
<dbReference type="CDD" id="cd14450">
    <property type="entry name" value="CuRO_3_FV_like"/>
    <property type="match status" value="1"/>
</dbReference>
<keyword evidence="10 21" id="KW-0732">Signal</keyword>
<protein>
    <recommendedName>
        <fullName evidence="5">ferroxidase</fullName>
        <ecNumber evidence="5">1.16.3.1</ecNumber>
    </recommendedName>
</protein>
<dbReference type="CDD" id="cd00057">
    <property type="entry name" value="FA58C"/>
    <property type="match status" value="2"/>
</dbReference>
<dbReference type="PROSITE" id="PS01286">
    <property type="entry name" value="FA58C_2"/>
    <property type="match status" value="1"/>
</dbReference>
<evidence type="ECO:0000256" key="13">
    <source>
        <dbReference type="ARBA" id="ARBA00022989"/>
    </source>
</evidence>
<feature type="region of interest" description="Disordered" evidence="20">
    <location>
        <begin position="1228"/>
        <end position="1265"/>
    </location>
</feature>
<dbReference type="FunFam" id="2.60.40.420:FF:000028">
    <property type="entry name" value="Ceruloplasmin"/>
    <property type="match status" value="2"/>
</dbReference>
<evidence type="ECO:0000256" key="5">
    <source>
        <dbReference type="ARBA" id="ARBA00013107"/>
    </source>
</evidence>
<dbReference type="RefSeq" id="XP_030641729.1">
    <property type="nucleotide sequence ID" value="XM_030785869.1"/>
</dbReference>
<keyword evidence="17 19" id="KW-1015">Disulfide bond</keyword>
<evidence type="ECO:0000256" key="9">
    <source>
        <dbReference type="ARBA" id="ARBA00022723"/>
    </source>
</evidence>
<comment type="subcellular location">
    <subcellularLocation>
        <location evidence="2">Membrane</location>
        <topology evidence="2">Single-pass membrane protein</topology>
    </subcellularLocation>
    <subcellularLocation>
        <location evidence="3">Secreted</location>
    </subcellularLocation>
</comment>
<evidence type="ECO:0000256" key="16">
    <source>
        <dbReference type="ARBA" id="ARBA00023136"/>
    </source>
</evidence>
<evidence type="ECO:0000256" key="21">
    <source>
        <dbReference type="SAM" id="SignalP"/>
    </source>
</evidence>
<dbReference type="PANTHER" id="PTHR46806">
    <property type="entry name" value="F5/8 TYPE C DOMAIN-CONTAINING PROTEIN"/>
    <property type="match status" value="1"/>
</dbReference>
<feature type="disulfide bond" evidence="19">
    <location>
        <begin position="159"/>
        <end position="185"/>
    </location>
</feature>
<feature type="disulfide bond" evidence="19">
    <location>
        <begin position="1489"/>
        <end position="1515"/>
    </location>
</feature>
<dbReference type="SUPFAM" id="SSF49503">
    <property type="entry name" value="Cupredoxins"/>
    <property type="match status" value="6"/>
</dbReference>
<dbReference type="InterPro" id="IPR033138">
    <property type="entry name" value="Cu_oxidase_CS"/>
</dbReference>
<evidence type="ECO:0000259" key="22">
    <source>
        <dbReference type="PROSITE" id="PS50022"/>
    </source>
</evidence>
<keyword evidence="18" id="KW-0325">Glycoprotein</keyword>
<dbReference type="Pfam" id="PF07731">
    <property type="entry name" value="Cu-oxidase_2"/>
    <property type="match status" value="1"/>
</dbReference>
<gene>
    <name evidence="24" type="primary">f5</name>
</gene>
<evidence type="ECO:0000256" key="10">
    <source>
        <dbReference type="ARBA" id="ARBA00022729"/>
    </source>
</evidence>
<dbReference type="GO" id="GO:0005576">
    <property type="term" value="C:extracellular region"/>
    <property type="evidence" value="ECO:0007669"/>
    <property type="project" value="UniProtKB-SubCell"/>
</dbReference>
<dbReference type="Gene3D" id="2.60.120.260">
    <property type="entry name" value="Galactose-binding domain-like"/>
    <property type="match status" value="2"/>
</dbReference>
<name>A0A6J2WBF3_CHACN</name>
<dbReference type="InterPro" id="IPR008979">
    <property type="entry name" value="Galactose-bd-like_sf"/>
</dbReference>
<sequence>MGRHPWARSCYTVFCLAFLTHCVAAVERHYYIAAVNIDWDYTSPGQPRTGPTYKKVVYREYDAEFKQAKTHPSWLGLLGPTLRGQEGDVIVVTFRNMADHRCSIHPHGIAYGKQSEGSFYNDNTFGFEKEDDIVVPGGEHTYYWEVTSEVSPKPGDPSCLTYTYLSHHDIVSDYNTGLIGTMLICKNGSLSDDGEQVRFHQEMVLLFGVFDEDKSWYRGGTPSRQNLKYTINGFTNGSVPDLSVCAHSTVSWHFLAMSSQPELFSVHFNGQVLLQNGHSTSVVGLISGTATSASMTAVHPGRWLLSSYISKHFEAGMYGFLMINTCKEFSAPKRRLTIQQKRESREWTFYIAAEEVIWDYAPNIADNIDKDFRSMYLKQGPDRIGKKYKKAVYTQYTDETFTERAEKKQRKKELGILGPVIRAQIRDRIKIVFKNKATRPYSIYPHGLTIDKAAEGARYPDGGNQTHAVQPGETYEYIWNVIDEDEPTDSDSRCVTRMYHSAVDTHRDIASGLIGPLLICKSQSLNKRNVQLKSDKEQHAMFAIFDENKSWYLDENINSYCSDPARVQKDDPEFYKANVMHTINGYVYESGELLGFCNGEIVTWHVSNVGEQDRIQTATFYGHIFELNNRYEDFLSLFPMTGETITMPMDNKGIWLLASLNSHETTKGMRMRFRDVDCYRDYFTEEEYSDTDYVQESFSVWTPQQGNVEEKKAVEPPQVKNANGFDALTDYYADLLNLRSFKKKEGDTGSDMELLDLSMLDFDDYDASPVNKTDQNSSFILSDELISNETQLEQTNSSQTLSDILMAEMFTADGNFTTVPQNESAVRTLLNNTMKLAPVTRNNSLMNDTENVSALTNASFEQLVIKNNFTSGTDHETVQMMTSSPSNETSKGYGDRSTDIGTAYVGDFEDIPNNTFPYSVSHHVPPFNDSNLNTELHESEIFVLLEDGNPAETGSDDRQLTGYIIGPTTSVPSDNRSSVIGNITGDSSTEEVEVDHFDELFKNIDTESTNNTLSELWEMSNCTQHGKKNTNFTSDFISNSSLSLGNEGLKNASFNETSIESSSSSSADSSDEIISSPYLERCNSSEELSSERTMDNASAFLSTVNFSNASLGNETDLAFNESKKLLSNSVELEDSSEEDVSLHSESHEEVAIYLKDNKTGVILTTPIKLQGEHWRYEGKHELVPMEIPDHITKYTEDNSVTNPSDEKKVEEKKKKIVYKRVRPHKGHALKTKKRKEYKAQPRSAISPRSFKPPTFGPRGTRPVSSEEDLMSKPIVIGLPRSDFNDYELYVQSEGDDIDHVGGENEAGEEYEYVEYKDPYSTQSDMQDIEIDEAVKYTFKKAGSNVRTYFISAEEVEWDYLGYGRRRMEKCSTKVGLTKFTKVVFRGYLDSSFRIPDIRGEVDEHLGILGPVIKAEVGETIMILFRNLARRPYSLHAKGVTYPKQMEGLNYNDESPYWYKLDDKVQPNSSNTYIWTVTQKAGPQDDESDCRTWAYYSGVNPEKDINSGLIGPLLVCRKGTLSKKAMDSSRFMLLFMTFDENMSWYYEENRKKFERTNKLAVTRPDFNENIRFHAINGIICNLKGLRMYTNQLVKWHLINLGSSRDFHSIHFHGQTFLNKQKGDHRQGVYPLLPGGFATLEMLPSKPGLWLLESEIGLCQENGMQTLFLVIDNECSHPLGLISGSILDTQITASDYRGYWLPHLARLHNSGKYNAWSTMNQEEWIKVDFQRPVVISKVATQGAKQLFTSHYVVNFTISYSNDGKRWIYYKGDSDTIRKASSYGYQYYNNSRCAMEILICFLIQKTFEGNRDAHEVKENTFFPPIIGRYVRLHPSQSHNYPTVRMEFYGCELDGCSVPLGMGNGLIKDHQITASSVAYSWYSGSWHSWLARLDKQGAINAWQAKDRDMQQWLQVELNVAKKITGIITQGAKSLGTEMFVTEYILEYSDDGRKWTKYSDDPDKELKIFQGNSDNNGHKRNYIYPPIFSRFIRIIPKRWQNSITMRVELLGCDS</sequence>
<keyword evidence="14" id="KW-0560">Oxidoreductase</keyword>
<proteinExistence type="inferred from homology"/>
<dbReference type="GeneID" id="115822172"/>
<dbReference type="OrthoDB" id="2121828at2759"/>
<keyword evidence="16" id="KW-0472">Membrane</keyword>
<dbReference type="GO" id="GO:0004322">
    <property type="term" value="F:ferroxidase activity"/>
    <property type="evidence" value="ECO:0007669"/>
    <property type="project" value="UniProtKB-EC"/>
</dbReference>
<dbReference type="PROSITE" id="PS50022">
    <property type="entry name" value="FA58C_3"/>
    <property type="match status" value="2"/>
</dbReference>
<feature type="disulfide bond" evidence="19">
    <location>
        <begin position="494"/>
        <end position="520"/>
    </location>
</feature>
<evidence type="ECO:0000256" key="15">
    <source>
        <dbReference type="ARBA" id="ARBA00023065"/>
    </source>
</evidence>
<evidence type="ECO:0000256" key="8">
    <source>
        <dbReference type="ARBA" id="ARBA00022692"/>
    </source>
</evidence>
<comment type="cofactor">
    <cofactor evidence="1">
        <name>Cu cation</name>
        <dbReference type="ChEBI" id="CHEBI:23378"/>
    </cofactor>
</comment>
<dbReference type="EC" id="1.16.3.1" evidence="5"/>
<evidence type="ECO:0000256" key="4">
    <source>
        <dbReference type="ARBA" id="ARBA00010609"/>
    </source>
</evidence>
<evidence type="ECO:0000313" key="23">
    <source>
        <dbReference type="Proteomes" id="UP000504632"/>
    </source>
</evidence>
<evidence type="ECO:0000256" key="12">
    <source>
        <dbReference type="ARBA" id="ARBA00022837"/>
    </source>
</evidence>
<accession>A0A6J2WBF3</accession>
<evidence type="ECO:0000256" key="6">
    <source>
        <dbReference type="ARBA" id="ARBA00022448"/>
    </source>
</evidence>